<dbReference type="InterPro" id="IPR001461">
    <property type="entry name" value="Aspartic_peptidase_A1"/>
</dbReference>
<keyword evidence="9" id="KW-1185">Reference proteome</keyword>
<dbReference type="InterPro" id="IPR032799">
    <property type="entry name" value="TAXi_C"/>
</dbReference>
<dbReference type="SUPFAM" id="SSF50630">
    <property type="entry name" value="Acid proteases"/>
    <property type="match status" value="1"/>
</dbReference>
<reference evidence="8 9" key="1">
    <citation type="journal article" date="2018" name="Science">
        <title>The opium poppy genome and morphinan production.</title>
        <authorList>
            <person name="Guo L."/>
            <person name="Winzer T."/>
            <person name="Yang X."/>
            <person name="Li Y."/>
            <person name="Ning Z."/>
            <person name="He Z."/>
            <person name="Teodor R."/>
            <person name="Lu Y."/>
            <person name="Bowser T.A."/>
            <person name="Graham I.A."/>
            <person name="Ye K."/>
        </authorList>
    </citation>
    <scope>NUCLEOTIDE SEQUENCE [LARGE SCALE GENOMIC DNA]</scope>
    <source>
        <strain evidence="9">cv. HN1</strain>
        <tissue evidence="8">Leaves</tissue>
    </source>
</reference>
<evidence type="ECO:0000256" key="6">
    <source>
        <dbReference type="SAM" id="SignalP"/>
    </source>
</evidence>
<dbReference type="PRINTS" id="PR00792">
    <property type="entry name" value="PEPSIN"/>
</dbReference>
<dbReference type="PANTHER" id="PTHR13683:SF768">
    <property type="entry name" value="EUKARYOTIC ASPARTYL PROTEASE FAMILY PROTEIN"/>
    <property type="match status" value="1"/>
</dbReference>
<dbReference type="Gene3D" id="2.40.70.10">
    <property type="entry name" value="Acid Proteases"/>
    <property type="match status" value="2"/>
</dbReference>
<dbReference type="Pfam" id="PF14541">
    <property type="entry name" value="TAXi_C"/>
    <property type="match status" value="1"/>
</dbReference>
<dbReference type="GO" id="GO:0004190">
    <property type="term" value="F:aspartic-type endopeptidase activity"/>
    <property type="evidence" value="ECO:0007669"/>
    <property type="project" value="UniProtKB-KW"/>
</dbReference>
<keyword evidence="2" id="KW-0645">Protease</keyword>
<dbReference type="InterPro" id="IPR021109">
    <property type="entry name" value="Peptidase_aspartic_dom_sf"/>
</dbReference>
<feature type="signal peptide" evidence="6">
    <location>
        <begin position="1"/>
        <end position="17"/>
    </location>
</feature>
<evidence type="ECO:0000256" key="5">
    <source>
        <dbReference type="ARBA" id="ARBA00023180"/>
    </source>
</evidence>
<dbReference type="AlphaFoldDB" id="A0A4Y7JTK7"/>
<sequence length="461" mass="50130">MEIFSLVFFFALVSSSAFVDGEGGGVFKIQHKFGKVSDRSLQELTSHDTTRHERHLSAINVPLGGNGKLSGTGQVLYFTKLSIGSPPKDFFLHVDTGSDVLWVNCARCSPCRPTYTDDNSTLNLYDPTLSSTAGLVPCSGDFCTEYRKGGRHNSDCSSNKACGYGVGYGDGSKTNGYFVRDIIGFDEVIGNLQFTIGNAGLSFGCGMHQKGTFTLDGIIGFGASTTSFLSQLASSGKVSKKFAHCLDGRNGGGIFVIGDVVQPALKTTPLVRNAPHYNVNMKSIQVGNSIRMFPNSKPKMILSSQPNLTTQLVKCFDFNKSIDDSFPTVILGFENSLELNVYPHHYLIPNKFEGYCFGWLDSQILKSDLIILGDLVLEGKLVLYDVENQNLGLSDYDCSSTIGLKDDMSGVVNQVAGSNSLSSSPARRHKDISASPAHQHFDFGMVVKLFLLSLFMLYNYV</sequence>
<keyword evidence="4" id="KW-0378">Hydrolase</keyword>
<dbReference type="CDD" id="cd05476">
    <property type="entry name" value="pepsin_A_like_plant"/>
    <property type="match status" value="1"/>
</dbReference>
<dbReference type="InterPro" id="IPR034161">
    <property type="entry name" value="Pepsin-like_plant"/>
</dbReference>
<dbReference type="InterPro" id="IPR032861">
    <property type="entry name" value="TAXi_N"/>
</dbReference>
<dbReference type="EMBL" id="CM010719">
    <property type="protein sequence ID" value="RZC63382.1"/>
    <property type="molecule type" value="Genomic_DNA"/>
</dbReference>
<comment type="similarity">
    <text evidence="1">Belongs to the peptidase A1 family.</text>
</comment>
<dbReference type="GO" id="GO:0006508">
    <property type="term" value="P:proteolysis"/>
    <property type="evidence" value="ECO:0007669"/>
    <property type="project" value="UniProtKB-KW"/>
</dbReference>
<accession>A0A4Y7JTK7</accession>
<dbReference type="Pfam" id="PF14543">
    <property type="entry name" value="TAXi_N"/>
    <property type="match status" value="1"/>
</dbReference>
<protein>
    <recommendedName>
        <fullName evidence="7">Peptidase A1 domain-containing protein</fullName>
    </recommendedName>
</protein>
<evidence type="ECO:0000256" key="3">
    <source>
        <dbReference type="ARBA" id="ARBA00022750"/>
    </source>
</evidence>
<dbReference type="Proteomes" id="UP000316621">
    <property type="component" value="Chromosome 5"/>
</dbReference>
<gene>
    <name evidence="8" type="ORF">C5167_025143</name>
</gene>
<dbReference type="PANTHER" id="PTHR13683">
    <property type="entry name" value="ASPARTYL PROTEASES"/>
    <property type="match status" value="1"/>
</dbReference>
<evidence type="ECO:0000313" key="9">
    <source>
        <dbReference type="Proteomes" id="UP000316621"/>
    </source>
</evidence>
<dbReference type="Gramene" id="RZC63382">
    <property type="protein sequence ID" value="RZC63382"/>
    <property type="gene ID" value="C5167_025143"/>
</dbReference>
<keyword evidence="5" id="KW-0325">Glycoprotein</keyword>
<evidence type="ECO:0000313" key="8">
    <source>
        <dbReference type="EMBL" id="RZC63382.1"/>
    </source>
</evidence>
<feature type="chain" id="PRO_5021338321" description="Peptidase A1 domain-containing protein" evidence="6">
    <location>
        <begin position="18"/>
        <end position="461"/>
    </location>
</feature>
<keyword evidence="3" id="KW-0064">Aspartyl protease</keyword>
<evidence type="ECO:0000256" key="4">
    <source>
        <dbReference type="ARBA" id="ARBA00022801"/>
    </source>
</evidence>
<dbReference type="InterPro" id="IPR033121">
    <property type="entry name" value="PEPTIDASE_A1"/>
</dbReference>
<organism evidence="8 9">
    <name type="scientific">Papaver somniferum</name>
    <name type="common">Opium poppy</name>
    <dbReference type="NCBI Taxonomy" id="3469"/>
    <lineage>
        <taxon>Eukaryota</taxon>
        <taxon>Viridiplantae</taxon>
        <taxon>Streptophyta</taxon>
        <taxon>Embryophyta</taxon>
        <taxon>Tracheophyta</taxon>
        <taxon>Spermatophyta</taxon>
        <taxon>Magnoliopsida</taxon>
        <taxon>Ranunculales</taxon>
        <taxon>Papaveraceae</taxon>
        <taxon>Papaveroideae</taxon>
        <taxon>Papaver</taxon>
    </lineage>
</organism>
<dbReference type="PROSITE" id="PS51767">
    <property type="entry name" value="PEPTIDASE_A1"/>
    <property type="match status" value="1"/>
</dbReference>
<name>A0A4Y7JTK7_PAPSO</name>
<evidence type="ECO:0000259" key="7">
    <source>
        <dbReference type="PROSITE" id="PS51767"/>
    </source>
</evidence>
<keyword evidence="6" id="KW-0732">Signal</keyword>
<proteinExistence type="inferred from homology"/>
<evidence type="ECO:0000256" key="2">
    <source>
        <dbReference type="ARBA" id="ARBA00022670"/>
    </source>
</evidence>
<evidence type="ECO:0000256" key="1">
    <source>
        <dbReference type="ARBA" id="ARBA00007447"/>
    </source>
</evidence>
<feature type="domain" description="Peptidase A1" evidence="7">
    <location>
        <begin position="77"/>
        <end position="394"/>
    </location>
</feature>